<comment type="catalytic activity">
    <reaction evidence="4">
        <text>(6S)-5-formyl-5,6,7,8-tetrahydrofolate + ATP = (6R)-5,10-methenyltetrahydrofolate + ADP + phosphate</text>
        <dbReference type="Rhea" id="RHEA:10488"/>
        <dbReference type="ChEBI" id="CHEBI:30616"/>
        <dbReference type="ChEBI" id="CHEBI:43474"/>
        <dbReference type="ChEBI" id="CHEBI:57455"/>
        <dbReference type="ChEBI" id="CHEBI:57457"/>
        <dbReference type="ChEBI" id="CHEBI:456216"/>
        <dbReference type="EC" id="6.3.3.2"/>
    </reaction>
</comment>
<dbReference type="PANTHER" id="PTHR23407">
    <property type="entry name" value="ATPASE INHIBITOR/5-FORMYLTETRAHYDROFOLATE CYCLO-LIGASE"/>
    <property type="match status" value="1"/>
</dbReference>
<evidence type="ECO:0000313" key="6">
    <source>
        <dbReference type="Proteomes" id="UP001303532"/>
    </source>
</evidence>
<keyword evidence="4" id="KW-0479">Metal-binding</keyword>
<comment type="similarity">
    <text evidence="1 4">Belongs to the 5-formyltetrahydrofolate cyclo-ligase family.</text>
</comment>
<dbReference type="EC" id="6.3.3.2" evidence="4"/>
<dbReference type="PIRSF" id="PIRSF006806">
    <property type="entry name" value="FTHF_cligase"/>
    <property type="match status" value="1"/>
</dbReference>
<keyword evidence="3 4" id="KW-0067">ATP-binding</keyword>
<keyword evidence="2 4" id="KW-0547">Nucleotide-binding</keyword>
<proteinExistence type="inferred from homology"/>
<dbReference type="RefSeq" id="WP_323693151.1">
    <property type="nucleotide sequence ID" value="NZ_CP116341.1"/>
</dbReference>
<evidence type="ECO:0000256" key="2">
    <source>
        <dbReference type="ARBA" id="ARBA00022741"/>
    </source>
</evidence>
<dbReference type="PANTHER" id="PTHR23407:SF1">
    <property type="entry name" value="5-FORMYLTETRAHYDROFOLATE CYCLO-LIGASE"/>
    <property type="match status" value="1"/>
</dbReference>
<organism evidence="5 6">
    <name type="scientific">Sporosarcina jeotgali</name>
    <dbReference type="NCBI Taxonomy" id="3020056"/>
    <lineage>
        <taxon>Bacteria</taxon>
        <taxon>Bacillati</taxon>
        <taxon>Bacillota</taxon>
        <taxon>Bacilli</taxon>
        <taxon>Bacillales</taxon>
        <taxon>Caryophanaceae</taxon>
        <taxon>Sporosarcina</taxon>
    </lineage>
</organism>
<dbReference type="InterPro" id="IPR002698">
    <property type="entry name" value="FTHF_cligase"/>
</dbReference>
<evidence type="ECO:0000313" key="5">
    <source>
        <dbReference type="EMBL" id="WOV85549.1"/>
    </source>
</evidence>
<keyword evidence="6" id="KW-1185">Reference proteome</keyword>
<dbReference type="EMBL" id="CP116341">
    <property type="protein sequence ID" value="WOV85549.1"/>
    <property type="molecule type" value="Genomic_DNA"/>
</dbReference>
<dbReference type="InterPro" id="IPR024185">
    <property type="entry name" value="FTHF_cligase-like_sf"/>
</dbReference>
<dbReference type="NCBIfam" id="TIGR02727">
    <property type="entry name" value="MTHFS_bact"/>
    <property type="match status" value="1"/>
</dbReference>
<evidence type="ECO:0000256" key="3">
    <source>
        <dbReference type="ARBA" id="ARBA00022840"/>
    </source>
</evidence>
<dbReference type="SUPFAM" id="SSF100950">
    <property type="entry name" value="NagB/RpiA/CoA transferase-like"/>
    <property type="match status" value="1"/>
</dbReference>
<reference evidence="5 6" key="1">
    <citation type="submission" date="2023-01" db="EMBL/GenBank/DDBJ databases">
        <title>Sporosarcina sp. nov., isolated from Korean tranditional fermented seafood 'Jeotgal'.</title>
        <authorList>
            <person name="Yang A.-I."/>
        </authorList>
    </citation>
    <scope>NUCLEOTIDE SEQUENCE [LARGE SCALE GENOMIC DNA]</scope>
    <source>
        <strain evidence="5 6">B2O-1</strain>
    </source>
</reference>
<gene>
    <name evidence="5" type="ORF">PGH26_06340</name>
</gene>
<protein>
    <recommendedName>
        <fullName evidence="4">5-formyltetrahydrofolate cyclo-ligase</fullName>
        <ecNumber evidence="4">6.3.3.2</ecNumber>
    </recommendedName>
</protein>
<evidence type="ECO:0000256" key="1">
    <source>
        <dbReference type="ARBA" id="ARBA00010638"/>
    </source>
</evidence>
<accession>A0ABZ0L2S1</accession>
<comment type="cofactor">
    <cofactor evidence="4">
        <name>Mg(2+)</name>
        <dbReference type="ChEBI" id="CHEBI:18420"/>
    </cofactor>
</comment>
<sequence length="190" mass="21764">MMKSLHRKSCLLKLKNLSADEYLEKSDRIRLRFLETKEFKEAKTIAITMSRSTEVETRRIIEACWAIGKNVVVPKCYPEEKTMDFRRITSFNQLETVYLDIEEPNPLLTASAENTEIDLVVVPGVVFSLEGYRIGYGGGYYDRYLESFSGATLSVAFELQLVDHVPKESHDLPVGKIITEEREIKCSTQD</sequence>
<dbReference type="InterPro" id="IPR037171">
    <property type="entry name" value="NagB/RpiA_transferase-like"/>
</dbReference>
<keyword evidence="4" id="KW-0460">Magnesium</keyword>
<evidence type="ECO:0000256" key="4">
    <source>
        <dbReference type="RuleBase" id="RU361279"/>
    </source>
</evidence>
<dbReference type="Gene3D" id="3.40.50.10420">
    <property type="entry name" value="NagB/RpiA/CoA transferase-like"/>
    <property type="match status" value="1"/>
</dbReference>
<dbReference type="Proteomes" id="UP001303532">
    <property type="component" value="Chromosome"/>
</dbReference>
<keyword evidence="5" id="KW-0436">Ligase</keyword>
<dbReference type="Pfam" id="PF01812">
    <property type="entry name" value="5-FTHF_cyc-lig"/>
    <property type="match status" value="1"/>
</dbReference>
<name>A0ABZ0L2S1_9BACL</name>
<dbReference type="GO" id="GO:0030272">
    <property type="term" value="F:5-formyltetrahydrofolate cyclo-ligase activity"/>
    <property type="evidence" value="ECO:0007669"/>
    <property type="project" value="UniProtKB-EC"/>
</dbReference>